<feature type="region of interest" description="Disordered" evidence="1">
    <location>
        <begin position="399"/>
        <end position="421"/>
    </location>
</feature>
<evidence type="ECO:0000256" key="1">
    <source>
        <dbReference type="SAM" id="MobiDB-lite"/>
    </source>
</evidence>
<name>A0A3P6G4P6_BRAOL</name>
<dbReference type="CDD" id="cd05162">
    <property type="entry name" value="PWWP"/>
    <property type="match status" value="1"/>
</dbReference>
<dbReference type="AlphaFoldDB" id="A0A3P6G4P6"/>
<evidence type="ECO:0000313" key="2">
    <source>
        <dbReference type="EMBL" id="VDD59980.1"/>
    </source>
</evidence>
<gene>
    <name evidence="2" type="ORF">BOLC6T35433H</name>
</gene>
<organism evidence="2">
    <name type="scientific">Brassica oleracea</name>
    <name type="common">Wild cabbage</name>
    <dbReference type="NCBI Taxonomy" id="3712"/>
    <lineage>
        <taxon>Eukaryota</taxon>
        <taxon>Viridiplantae</taxon>
        <taxon>Streptophyta</taxon>
        <taxon>Embryophyta</taxon>
        <taxon>Tracheophyta</taxon>
        <taxon>Spermatophyta</taxon>
        <taxon>Magnoliopsida</taxon>
        <taxon>eudicotyledons</taxon>
        <taxon>Gunneridae</taxon>
        <taxon>Pentapetalae</taxon>
        <taxon>rosids</taxon>
        <taxon>malvids</taxon>
        <taxon>Brassicales</taxon>
        <taxon>Brassicaceae</taxon>
        <taxon>Brassiceae</taxon>
        <taxon>Brassica</taxon>
    </lineage>
</organism>
<dbReference type="EMBL" id="LR031880">
    <property type="protein sequence ID" value="VDD59980.1"/>
    <property type="molecule type" value="Genomic_DNA"/>
</dbReference>
<dbReference type="PANTHER" id="PTHR35491:SF12">
    <property type="entry name" value="RRM DOMAIN-CONTAINING PROTEIN"/>
    <property type="match status" value="1"/>
</dbReference>
<dbReference type="PANTHER" id="PTHR35491">
    <property type="entry name" value="OS12G0638500-LIKE PROTEIN"/>
    <property type="match status" value="1"/>
</dbReference>
<feature type="compositionally biased region" description="Basic and acidic residues" evidence="1">
    <location>
        <begin position="629"/>
        <end position="649"/>
    </location>
</feature>
<feature type="region of interest" description="Disordered" evidence="1">
    <location>
        <begin position="469"/>
        <end position="504"/>
    </location>
</feature>
<proteinExistence type="predicted"/>
<reference evidence="2" key="1">
    <citation type="submission" date="2018-11" db="EMBL/GenBank/DDBJ databases">
        <authorList>
            <consortium name="Genoscope - CEA"/>
            <person name="William W."/>
        </authorList>
    </citation>
    <scope>NUCLEOTIDE SEQUENCE</scope>
</reference>
<sequence length="649" mass="72631">MWTKGELVWVRLNPSDSWIPGRILDPSEPFGILVSFFDLMEPRYVPKPCLRSFDRDFETLVADSWRFRRFVNRALKTHFWNISFGLWCSCQSPIDSPYLDREISLPLSPLSSDSALSFVREIAVSRRVPLRILAETNSSTAQILSFKRYAVDFNRSESFYEQQGQAKAFELFVFSNSSVIVCTGAKLMDRAEEPHWYLDPSNKIDCIDDMVSMFPETEDADVDNSSDLSLRDPLPKDIHCYSVDTVVQTWNTRSPVISSDSSVMKACATMARTSNQEEAAHSLKSRERCQVEQSICLLNSESRVVDIIEEDTTLAAQREAPPEVMIETHDDITGSDDRTMTSAKQLSPLLDASNSKAFLAKPVSFVVLEACKNLACSVEDSSANPRSKLDRSVMSANTLDEDQSDRNHSNGTRDNCPDDALESHLNAGQVSLHITGPSNKEFRSDDVGIAPVEQLHDLEVATTVKNQTSAVDNIRSTGAKRKASRDKASGNSKRRKKGSQQSISADNLQLLKDKRFADPKCLRMKFLSTHVNLPSKSELLKRFSVFGKIDALKTDVNPGGRSAKVVFLQSIDAVTAYQFARSKKFKLGRSKVVYRLDASEGDTEVNKAPLSRKPQQSVPSPRSCLKKHGSVDKEEERSHLKVKFETTNT</sequence>
<feature type="region of interest" description="Disordered" evidence="1">
    <location>
        <begin position="603"/>
        <end position="649"/>
    </location>
</feature>
<protein>
    <submittedName>
        <fullName evidence="2">Uncharacterized protein</fullName>
    </submittedName>
</protein>
<accession>A0A3P6G4P6</accession>